<evidence type="ECO:0000259" key="9">
    <source>
        <dbReference type="PROSITE" id="PS51831"/>
    </source>
</evidence>
<comment type="domain">
    <text evidence="7">Has four distinct domains: an N-terminal nucleotidyltransferase (NT) domain responsible for UTase activity, a central HD domain that encodes UR activity, and two C-terminal ACT domains that seem to have a role in glutamine sensing.</text>
</comment>
<dbReference type="InterPro" id="IPR006674">
    <property type="entry name" value="HD_domain"/>
</dbReference>
<evidence type="ECO:0000256" key="7">
    <source>
        <dbReference type="HAMAP-Rule" id="MF_00277"/>
    </source>
</evidence>
<sequence length="884" mass="99825">MAAARVRLQEKREQIRVLHDRGLDPTLVCAKLTTVVDEVVSEAWRELLDDAGPQEAEQIRTHCALVAHGGYGRRRMAPSSDVDLMVLCTPDPVGRRLGERVAGWFTRRLFDVGLDLGQSLRTTDEALQLSRQDPVVATSLIESRHLVGDLPLFESYLTAITQTLRKRDAVACADFVAARRAERKKYGESVYVLEPNIKRSRGGLRDLHLLRWLWFIKTGTGDLDRLRSMDALSKFDHRRLCSARDFLLRTRNELHFHAGDAQDLLTRAEQLRLAEKMGYRDTPGLRAVESFMRDYFRHASNVWFLASRISELTAPKPAVERVLGPVMSRAIEDDYVVGMREISATASGREKLRTRTDEAIRLVDLARQNDRRIAQDTWYLVYRSAPNYDREPSEAASRRFLRVLSNPSRLGPLLFRLHELGVLERMIPEFTHARCLLQFNQYHKFTVDEHSIRAVNEATEFADREDRLGRTYRRTRDKRLLHLALLIHDLGKGRDRDHSELGEEIARETARRLRLSEEDGELLALLVRQHLSMSLLAFRRDTSDPEVVDSFAKLVGNTRTLTLLYLVTCADLSAVGPGVLNDWKAGVLADLYSRTFERLTDTRRREEDRRESVHKAVWALLTPDEQRSLDCEKKFNALPDSAITLLTPQEIAEVLRRTRTLSGGRGVTWGRYAKDGRTLVAFAAIDQGSGRGVFAGMAGALSSKGLAILSAETAVLEDGLLLLRFMADDPNASPPMATPPGSKKNATAAAAAREWSASRVDELCRGMAASIDNSDTPRFPRIWGAAAVRAGAELSNQRPEVRFDHQLSDEFTIVEVFAHDRQGLLYDLAFALHEMGLIIRFAKIATSVDRVVDVFYVTERDSEKLTDPERIDSVRARMLEVIGS</sequence>
<comment type="caution">
    <text evidence="10">The sequence shown here is derived from an EMBL/GenBank/DDBJ whole genome shotgun (WGS) entry which is preliminary data.</text>
</comment>
<dbReference type="CDD" id="cd05401">
    <property type="entry name" value="NT_GlnE_GlnD_like"/>
    <property type="match status" value="1"/>
</dbReference>
<comment type="caution">
    <text evidence="7">Lacks conserved residue(s) required for the propagation of feature annotation.</text>
</comment>
<dbReference type="PROSITE" id="PS51671">
    <property type="entry name" value="ACT"/>
    <property type="match status" value="1"/>
</dbReference>
<dbReference type="PROSITE" id="PS51831">
    <property type="entry name" value="HD"/>
    <property type="match status" value="1"/>
</dbReference>
<dbReference type="GO" id="GO:0006808">
    <property type="term" value="P:regulation of nitrogen utilization"/>
    <property type="evidence" value="ECO:0007669"/>
    <property type="project" value="UniProtKB-UniRule"/>
</dbReference>
<dbReference type="SUPFAM" id="SSF109604">
    <property type="entry name" value="HD-domain/PDEase-like"/>
    <property type="match status" value="1"/>
</dbReference>
<dbReference type="SUPFAM" id="SSF81301">
    <property type="entry name" value="Nucleotidyltransferase"/>
    <property type="match status" value="1"/>
</dbReference>
<dbReference type="InterPro" id="IPR003607">
    <property type="entry name" value="HD/PDEase_dom"/>
</dbReference>
<keyword evidence="3" id="KW-0677">Repeat</keyword>
<keyword evidence="4 7" id="KW-0378">Hydrolase</keyword>
<reference evidence="10 11" key="1">
    <citation type="submission" date="2019-02" db="EMBL/GenBank/DDBJ databases">
        <title>Deep-cultivation of Planctomycetes and their phenomic and genomic characterization uncovers novel biology.</title>
        <authorList>
            <person name="Wiegand S."/>
            <person name="Jogler M."/>
            <person name="Boedeker C."/>
            <person name="Pinto D."/>
            <person name="Vollmers J."/>
            <person name="Rivas-Marin E."/>
            <person name="Kohn T."/>
            <person name="Peeters S.H."/>
            <person name="Heuer A."/>
            <person name="Rast P."/>
            <person name="Oberbeckmann S."/>
            <person name="Bunk B."/>
            <person name="Jeske O."/>
            <person name="Meyerdierks A."/>
            <person name="Storesund J.E."/>
            <person name="Kallscheuer N."/>
            <person name="Luecker S."/>
            <person name="Lage O.M."/>
            <person name="Pohl T."/>
            <person name="Merkel B.J."/>
            <person name="Hornburger P."/>
            <person name="Mueller R.-W."/>
            <person name="Bruemmer F."/>
            <person name="Labrenz M."/>
            <person name="Spormann A.M."/>
            <person name="Op Den Camp H."/>
            <person name="Overmann J."/>
            <person name="Amann R."/>
            <person name="Jetten M.S.M."/>
            <person name="Mascher T."/>
            <person name="Medema M.H."/>
            <person name="Devos D.P."/>
            <person name="Kaster A.-K."/>
            <person name="Ovreas L."/>
            <person name="Rohde M."/>
            <person name="Galperin M.Y."/>
            <person name="Jogler C."/>
        </authorList>
    </citation>
    <scope>NUCLEOTIDE SEQUENCE [LARGE SCALE GENOMIC DNA]</scope>
    <source>
        <strain evidence="10 11">Mal64</strain>
    </source>
</reference>
<accession>A0A5C5ZJ89</accession>
<keyword evidence="11" id="KW-1185">Reference proteome</keyword>
<dbReference type="SUPFAM" id="SSF81593">
    <property type="entry name" value="Nucleotidyltransferase substrate binding subunit/domain"/>
    <property type="match status" value="1"/>
</dbReference>
<dbReference type="SUPFAM" id="SSF55021">
    <property type="entry name" value="ACT-like"/>
    <property type="match status" value="1"/>
</dbReference>
<dbReference type="Gene3D" id="1.10.3090.10">
    <property type="entry name" value="cca-adding enzyme, domain 2"/>
    <property type="match status" value="1"/>
</dbReference>
<keyword evidence="6 7" id="KW-0511">Multifunctional enzyme</keyword>
<dbReference type="InterPro" id="IPR043519">
    <property type="entry name" value="NT_sf"/>
</dbReference>
<dbReference type="GO" id="GO:0008081">
    <property type="term" value="F:phosphoric diester hydrolase activity"/>
    <property type="evidence" value="ECO:0007669"/>
    <property type="project" value="UniProtKB-UniRule"/>
</dbReference>
<dbReference type="EC" id="2.7.7.59" evidence="7"/>
<comment type="catalytic activity">
    <reaction evidence="7">
        <text>[protein-PII]-L-tyrosine + UTP = [protein-PII]-uridylyl-L-tyrosine + diphosphate</text>
        <dbReference type="Rhea" id="RHEA:13673"/>
        <dbReference type="Rhea" id="RHEA-COMP:12147"/>
        <dbReference type="Rhea" id="RHEA-COMP:12148"/>
        <dbReference type="ChEBI" id="CHEBI:33019"/>
        <dbReference type="ChEBI" id="CHEBI:46398"/>
        <dbReference type="ChEBI" id="CHEBI:46858"/>
        <dbReference type="ChEBI" id="CHEBI:90602"/>
        <dbReference type="EC" id="2.7.7.59"/>
    </reaction>
</comment>
<dbReference type="AlphaFoldDB" id="A0A5C5ZJ89"/>
<dbReference type="InterPro" id="IPR002912">
    <property type="entry name" value="ACT_dom"/>
</dbReference>
<proteinExistence type="inferred from homology"/>
<dbReference type="PIRSF" id="PIRSF006288">
    <property type="entry name" value="PII_uridyltransf"/>
    <property type="match status" value="1"/>
</dbReference>
<protein>
    <recommendedName>
        <fullName evidence="7">Bifunctional uridylyltransferase/uridylyl-removing enzyme</fullName>
        <shortName evidence="7">UTase/UR</shortName>
    </recommendedName>
    <alternativeName>
        <fullName evidence="7">Bifunctional [protein-PII] modification enzyme</fullName>
    </alternativeName>
    <alternativeName>
        <fullName evidence="7">Bifunctional nitrogen sensor protein</fullName>
    </alternativeName>
    <domain>
        <recommendedName>
            <fullName evidence="7">[Protein-PII] uridylyltransferase</fullName>
            <shortName evidence="7">PII uridylyltransferase</shortName>
            <shortName evidence="7">UTase</shortName>
            <ecNumber evidence="7">2.7.7.59</ecNumber>
        </recommendedName>
    </domain>
    <domain>
        <recommendedName>
            <fullName evidence="7">[Protein-PII]-UMP uridylyl-removing enzyme</fullName>
            <shortName evidence="7">UR</shortName>
            <ecNumber evidence="7">3.1.4.-</ecNumber>
        </recommendedName>
    </domain>
</protein>
<comment type="function">
    <text evidence="7">Modifies, by uridylylation and deuridylylation, the PII regulatory proteins (GlnB and homologs), in response to the nitrogen status of the cell that GlnD senses through the glutamine level. Under low glutamine levels, catalyzes the conversion of the PII proteins and UTP to PII-UMP and PPi, while under higher glutamine levels, GlnD hydrolyzes PII-UMP to PII and UMP (deuridylylation). Thus, controls uridylylation state and activity of the PII proteins, and plays an important role in the regulation of nitrogen metabolism.</text>
</comment>
<comment type="similarity">
    <text evidence="7">Belongs to the GlnD family.</text>
</comment>
<gene>
    <name evidence="7 10" type="primary">glnD</name>
    <name evidence="10" type="ORF">Mal64_29910</name>
</gene>
<dbReference type="CDD" id="cd00077">
    <property type="entry name" value="HDc"/>
    <property type="match status" value="1"/>
</dbReference>
<dbReference type="Pfam" id="PF08335">
    <property type="entry name" value="GlnD_UR_UTase"/>
    <property type="match status" value="1"/>
</dbReference>
<feature type="domain" description="HD" evidence="9">
    <location>
        <begin position="447"/>
        <end position="557"/>
    </location>
</feature>
<dbReference type="InterPro" id="IPR013546">
    <property type="entry name" value="PII_UdlTrfase/GS_AdlTrfase"/>
</dbReference>
<dbReference type="InterPro" id="IPR010043">
    <property type="entry name" value="UTase/UR"/>
</dbReference>
<comment type="cofactor">
    <cofactor evidence="7">
        <name>Mg(2+)</name>
        <dbReference type="ChEBI" id="CHEBI:18420"/>
    </cofactor>
</comment>
<dbReference type="NCBIfam" id="TIGR01693">
    <property type="entry name" value="UTase_glnD"/>
    <property type="match status" value="1"/>
</dbReference>
<dbReference type="Proteomes" id="UP000315440">
    <property type="component" value="Unassembled WGS sequence"/>
</dbReference>
<dbReference type="Gene3D" id="3.30.460.10">
    <property type="entry name" value="Beta Polymerase, domain 2"/>
    <property type="match status" value="1"/>
</dbReference>
<evidence type="ECO:0000256" key="6">
    <source>
        <dbReference type="ARBA" id="ARBA00023268"/>
    </source>
</evidence>
<comment type="catalytic activity">
    <reaction evidence="7">
        <text>[protein-PII]-uridylyl-L-tyrosine + H2O = [protein-PII]-L-tyrosine + UMP + H(+)</text>
        <dbReference type="Rhea" id="RHEA:48600"/>
        <dbReference type="Rhea" id="RHEA-COMP:12147"/>
        <dbReference type="Rhea" id="RHEA-COMP:12148"/>
        <dbReference type="ChEBI" id="CHEBI:15377"/>
        <dbReference type="ChEBI" id="CHEBI:15378"/>
        <dbReference type="ChEBI" id="CHEBI:46858"/>
        <dbReference type="ChEBI" id="CHEBI:57865"/>
        <dbReference type="ChEBI" id="CHEBI:90602"/>
    </reaction>
</comment>
<keyword evidence="5 7" id="KW-0460">Magnesium</keyword>
<evidence type="ECO:0000256" key="5">
    <source>
        <dbReference type="ARBA" id="ARBA00022842"/>
    </source>
</evidence>
<evidence type="ECO:0000313" key="10">
    <source>
        <dbReference type="EMBL" id="TWT87452.1"/>
    </source>
</evidence>
<evidence type="ECO:0000256" key="4">
    <source>
        <dbReference type="ARBA" id="ARBA00022801"/>
    </source>
</evidence>
<dbReference type="CDD" id="cd04899">
    <property type="entry name" value="ACT_ACR-UUR-like_2"/>
    <property type="match status" value="1"/>
</dbReference>
<dbReference type="Pfam" id="PF01966">
    <property type="entry name" value="HD"/>
    <property type="match status" value="1"/>
</dbReference>
<dbReference type="Pfam" id="PF24931">
    <property type="entry name" value="ACT_ACR9_3rd"/>
    <property type="match status" value="1"/>
</dbReference>
<dbReference type="HAMAP" id="MF_00277">
    <property type="entry name" value="PII_uridylyl_transf"/>
    <property type="match status" value="1"/>
</dbReference>
<dbReference type="InterPro" id="IPR045865">
    <property type="entry name" value="ACT-like_dom_sf"/>
</dbReference>
<dbReference type="SMART" id="SM00471">
    <property type="entry name" value="HDc"/>
    <property type="match status" value="1"/>
</dbReference>
<dbReference type="Gene3D" id="1.20.120.330">
    <property type="entry name" value="Nucleotidyltransferases domain 2"/>
    <property type="match status" value="1"/>
</dbReference>
<dbReference type="GO" id="GO:0008773">
    <property type="term" value="F:[protein-PII] uridylyltransferase activity"/>
    <property type="evidence" value="ECO:0007669"/>
    <property type="project" value="UniProtKB-UniRule"/>
</dbReference>
<evidence type="ECO:0000256" key="3">
    <source>
        <dbReference type="ARBA" id="ARBA00022737"/>
    </source>
</evidence>
<evidence type="ECO:0000313" key="11">
    <source>
        <dbReference type="Proteomes" id="UP000315440"/>
    </source>
</evidence>
<keyword evidence="2 7" id="KW-0548">Nucleotidyltransferase</keyword>
<dbReference type="EC" id="3.1.4.-" evidence="7"/>
<dbReference type="PANTHER" id="PTHR47320:SF1">
    <property type="entry name" value="BIFUNCTIONAL URIDYLYLTRANSFERASE_URIDYLYL-REMOVING ENZYME"/>
    <property type="match status" value="1"/>
</dbReference>
<feature type="domain" description="ACT" evidence="8">
    <location>
        <begin position="813"/>
        <end position="884"/>
    </location>
</feature>
<evidence type="ECO:0000256" key="2">
    <source>
        <dbReference type="ARBA" id="ARBA00022695"/>
    </source>
</evidence>
<feature type="region of interest" description="Uridylyltransferase" evidence="7">
    <location>
        <begin position="1"/>
        <end position="330"/>
    </location>
</feature>
<name>A0A5C5ZJ89_9BACT</name>
<dbReference type="EMBL" id="SJPQ01000003">
    <property type="protein sequence ID" value="TWT87452.1"/>
    <property type="molecule type" value="Genomic_DNA"/>
</dbReference>
<keyword evidence="1 7" id="KW-0808">Transferase</keyword>
<dbReference type="PANTHER" id="PTHR47320">
    <property type="entry name" value="BIFUNCTIONAL URIDYLYLTRANSFERASE/URIDYLYL-REMOVING ENZYME"/>
    <property type="match status" value="1"/>
</dbReference>
<evidence type="ECO:0000256" key="1">
    <source>
        <dbReference type="ARBA" id="ARBA00022679"/>
    </source>
</evidence>
<evidence type="ECO:0000259" key="8">
    <source>
        <dbReference type="PROSITE" id="PS51671"/>
    </source>
</evidence>
<comment type="activity regulation">
    <text evidence="7">Uridylyltransferase (UTase) activity is inhibited by glutamine, while glutamine activates uridylyl-removing (UR) activity.</text>
</comment>
<organism evidence="10 11">
    <name type="scientific">Pseudobythopirellula maris</name>
    <dbReference type="NCBI Taxonomy" id="2527991"/>
    <lineage>
        <taxon>Bacteria</taxon>
        <taxon>Pseudomonadati</taxon>
        <taxon>Planctomycetota</taxon>
        <taxon>Planctomycetia</taxon>
        <taxon>Pirellulales</taxon>
        <taxon>Lacipirellulaceae</taxon>
        <taxon>Pseudobythopirellula</taxon>
    </lineage>
</organism>